<evidence type="ECO:0000256" key="1">
    <source>
        <dbReference type="SAM" id="Phobius"/>
    </source>
</evidence>
<feature type="transmembrane region" description="Helical" evidence="1">
    <location>
        <begin position="6"/>
        <end position="25"/>
    </location>
</feature>
<keyword evidence="1" id="KW-0472">Membrane</keyword>
<evidence type="ECO:0000313" key="3">
    <source>
        <dbReference type="Proteomes" id="UP000234849"/>
    </source>
</evidence>
<gene>
    <name evidence="2" type="ORF">CDL18_10600</name>
</gene>
<sequence>MYYEVYIDVMFLVNFMMDVLILFSVKALMKMPGSTKRVIAGGLVGSGLSCLVVILRLPVGITMAVLHMLVSSGMVVCGLKIRSFSEFLKCYILLYFVSVLIGGILGMLKPYVKYTSLYFAVVIGCYYTIRAVWEFLCRLQKEELKICRIILYQEGSCCEIRGLWDTGNVLKDPLSEKPVCILEQSTIEKLTGEKENLKGFRLIPYRTVGKSGVMPVFELEKMYIVQKKQWIYHPLVGICEEQISEQGMYQMIINPEILGGRENGCKSSNAAAV</sequence>
<evidence type="ECO:0000313" key="2">
    <source>
        <dbReference type="EMBL" id="PLT54147.1"/>
    </source>
</evidence>
<dbReference type="RefSeq" id="WP_101879894.1">
    <property type="nucleotide sequence ID" value="NZ_NIHM01000014.1"/>
</dbReference>
<feature type="transmembrane region" description="Helical" evidence="1">
    <location>
        <begin position="117"/>
        <end position="136"/>
    </location>
</feature>
<dbReference type="Pfam" id="PF03419">
    <property type="entry name" value="Peptidase_U4"/>
    <property type="match status" value="1"/>
</dbReference>
<reference evidence="2 3" key="1">
    <citation type="journal article" date="2017" name="Genome Med.">
        <title>A novel Ruminococcus gnavus clade enriched in inflammatory bowel disease patients.</title>
        <authorList>
            <person name="Hall A.B."/>
            <person name="Yassour M."/>
            <person name="Sauk J."/>
            <person name="Garner A."/>
            <person name="Jiang X."/>
            <person name="Arthur T."/>
            <person name="Lagoudas G.K."/>
            <person name="Vatanen T."/>
            <person name="Fornelos N."/>
            <person name="Wilson R."/>
            <person name="Bertha M."/>
            <person name="Cohen M."/>
            <person name="Garber J."/>
            <person name="Khalili H."/>
            <person name="Gevers D."/>
            <person name="Ananthakrishnan A.N."/>
            <person name="Kugathasan S."/>
            <person name="Lander E.S."/>
            <person name="Blainey P."/>
            <person name="Vlamakis H."/>
            <person name="Xavier R.J."/>
            <person name="Huttenhower C."/>
        </authorList>
    </citation>
    <scope>NUCLEOTIDE SEQUENCE [LARGE SCALE GENOMIC DNA]</scope>
    <source>
        <strain evidence="2 3">RJX1118</strain>
    </source>
</reference>
<keyword evidence="1" id="KW-1133">Transmembrane helix</keyword>
<dbReference type="GO" id="GO:0004190">
    <property type="term" value="F:aspartic-type endopeptidase activity"/>
    <property type="evidence" value="ECO:0007669"/>
    <property type="project" value="InterPro"/>
</dbReference>
<dbReference type="InterPro" id="IPR005081">
    <property type="entry name" value="SpoIIGA"/>
</dbReference>
<dbReference type="Proteomes" id="UP000234849">
    <property type="component" value="Unassembled WGS sequence"/>
</dbReference>
<comment type="caution">
    <text evidence="2">The sequence shown here is derived from an EMBL/GenBank/DDBJ whole genome shotgun (WGS) entry which is preliminary data.</text>
</comment>
<evidence type="ECO:0008006" key="4">
    <source>
        <dbReference type="Google" id="ProtNLM"/>
    </source>
</evidence>
<protein>
    <recommendedName>
        <fullName evidence="4">Sporulation factor SpoIIGA</fullName>
    </recommendedName>
</protein>
<dbReference type="GO" id="GO:0006508">
    <property type="term" value="P:proteolysis"/>
    <property type="evidence" value="ECO:0007669"/>
    <property type="project" value="InterPro"/>
</dbReference>
<name>A0A2N5NGV2_MEDGN</name>
<feature type="transmembrane region" description="Helical" evidence="1">
    <location>
        <begin position="61"/>
        <end position="79"/>
    </location>
</feature>
<dbReference type="EMBL" id="NIHM01000014">
    <property type="protein sequence ID" value="PLT54147.1"/>
    <property type="molecule type" value="Genomic_DNA"/>
</dbReference>
<proteinExistence type="predicted"/>
<accession>A0A2N5NGV2</accession>
<feature type="transmembrane region" description="Helical" evidence="1">
    <location>
        <begin position="91"/>
        <end position="111"/>
    </location>
</feature>
<feature type="transmembrane region" description="Helical" evidence="1">
    <location>
        <begin position="37"/>
        <end position="55"/>
    </location>
</feature>
<dbReference type="AlphaFoldDB" id="A0A2N5NGV2"/>
<dbReference type="GO" id="GO:0030436">
    <property type="term" value="P:asexual sporulation"/>
    <property type="evidence" value="ECO:0007669"/>
    <property type="project" value="InterPro"/>
</dbReference>
<keyword evidence="1" id="KW-0812">Transmembrane</keyword>
<organism evidence="2 3">
    <name type="scientific">Mediterraneibacter gnavus</name>
    <name type="common">Ruminococcus gnavus</name>
    <dbReference type="NCBI Taxonomy" id="33038"/>
    <lineage>
        <taxon>Bacteria</taxon>
        <taxon>Bacillati</taxon>
        <taxon>Bacillota</taxon>
        <taxon>Clostridia</taxon>
        <taxon>Lachnospirales</taxon>
        <taxon>Lachnospiraceae</taxon>
        <taxon>Mediterraneibacter</taxon>
    </lineage>
</organism>